<dbReference type="GO" id="GO:0016757">
    <property type="term" value="F:glycosyltransferase activity"/>
    <property type="evidence" value="ECO:0007669"/>
    <property type="project" value="UniProtKB-KW"/>
</dbReference>
<protein>
    <submittedName>
        <fullName evidence="3">Glycosyltransferase family 4 protein</fullName>
        <ecNumber evidence="3">2.4.-.-</ecNumber>
    </submittedName>
</protein>
<dbReference type="Gene3D" id="3.40.50.2000">
    <property type="entry name" value="Glycogen Phosphorylase B"/>
    <property type="match status" value="2"/>
</dbReference>
<keyword evidence="3" id="KW-0328">Glycosyltransferase</keyword>
<reference evidence="3 4" key="1">
    <citation type="submission" date="2023-10" db="EMBL/GenBank/DDBJ databases">
        <title>Fecal carriage and genetic characteristics of carbapenem-resistant Enterobacterales among healthy adults from four provinces of China.</title>
        <authorList>
            <person name="Li Y."/>
            <person name="Zhang R."/>
        </authorList>
    </citation>
    <scope>NUCLEOTIDE SEQUENCE [LARGE SCALE GENOMIC DNA]</scope>
    <source>
        <strain evidence="3 4">HN-71</strain>
    </source>
</reference>
<dbReference type="EMBL" id="JAWPAZ010000004">
    <property type="protein sequence ID" value="MDW2634680.1"/>
    <property type="molecule type" value="Genomic_DNA"/>
</dbReference>
<name>A0ABD5H2F0_9ENTR</name>
<keyword evidence="3" id="KW-0808">Transferase</keyword>
<gene>
    <name evidence="3" type="ORF">RYZ90_12570</name>
</gene>
<dbReference type="PANTHER" id="PTHR12526:SF630">
    <property type="entry name" value="GLYCOSYLTRANSFERASE"/>
    <property type="match status" value="1"/>
</dbReference>
<dbReference type="Proteomes" id="UP001269984">
    <property type="component" value="Unassembled WGS sequence"/>
</dbReference>
<proteinExistence type="predicted"/>
<sequence length="347" mass="38909">MKIAYLIPSLKKCGPVNVMSSLAIELAKEYDITVLALKSGDMLQSLTSAGITVKVVSIKAMLLDVISCDYDIVHSHCLIPDVMLGVASFFNKKSITCTTIHNFIDVDYIYSKGYVVGKLMGLFNRLALKRIKLRISCSEAVRDYCQRNYDIKSYAVCNGVYSQNDFNHTKISDKKHVDFYYLGVINTRKNLEPLLCGFSLFLNKGNNDVLHIIGDGPSAEELRKKYEGDNIIFHGTSGDPVSLIENYDCYVSMSFAEGCPLAFLESLSLGKNYICSDIPPHREIHNKVRSGFLVSSSDLNSVIKAFEHAIVIKDSQRENITNSFEQYFSVKVMSQKYKEVYNGKLKG</sequence>
<dbReference type="InterPro" id="IPR001296">
    <property type="entry name" value="Glyco_trans_1"/>
</dbReference>
<dbReference type="AlphaFoldDB" id="A0ABD5H2F0"/>
<evidence type="ECO:0000313" key="3">
    <source>
        <dbReference type="EMBL" id="MDW2634680.1"/>
    </source>
</evidence>
<dbReference type="SUPFAM" id="SSF53756">
    <property type="entry name" value="UDP-Glycosyltransferase/glycogen phosphorylase"/>
    <property type="match status" value="1"/>
</dbReference>
<evidence type="ECO:0000313" key="4">
    <source>
        <dbReference type="Proteomes" id="UP001269984"/>
    </source>
</evidence>
<accession>A0ABD5H2F0</accession>
<dbReference type="PANTHER" id="PTHR12526">
    <property type="entry name" value="GLYCOSYLTRANSFERASE"/>
    <property type="match status" value="1"/>
</dbReference>
<evidence type="ECO:0000259" key="1">
    <source>
        <dbReference type="Pfam" id="PF00534"/>
    </source>
</evidence>
<dbReference type="Pfam" id="PF00534">
    <property type="entry name" value="Glycos_transf_1"/>
    <property type="match status" value="1"/>
</dbReference>
<dbReference type="EC" id="2.4.-.-" evidence="3"/>
<comment type="caution">
    <text evidence="3">The sequence shown here is derived from an EMBL/GenBank/DDBJ whole genome shotgun (WGS) entry which is preliminary data.</text>
</comment>
<dbReference type="GO" id="GO:1901135">
    <property type="term" value="P:carbohydrate derivative metabolic process"/>
    <property type="evidence" value="ECO:0007669"/>
    <property type="project" value="UniProtKB-ARBA"/>
</dbReference>
<dbReference type="CDD" id="cd03801">
    <property type="entry name" value="GT4_PimA-like"/>
    <property type="match status" value="1"/>
</dbReference>
<feature type="domain" description="Glycosyl transferase family 1" evidence="1">
    <location>
        <begin position="172"/>
        <end position="317"/>
    </location>
</feature>
<organism evidence="3 4">
    <name type="scientific">Citrobacter portucalensis</name>
    <dbReference type="NCBI Taxonomy" id="1639133"/>
    <lineage>
        <taxon>Bacteria</taxon>
        <taxon>Pseudomonadati</taxon>
        <taxon>Pseudomonadota</taxon>
        <taxon>Gammaproteobacteria</taxon>
        <taxon>Enterobacterales</taxon>
        <taxon>Enterobacteriaceae</taxon>
        <taxon>Citrobacter</taxon>
        <taxon>Citrobacter freundii complex</taxon>
    </lineage>
</organism>
<dbReference type="InterPro" id="IPR028098">
    <property type="entry name" value="Glyco_trans_4-like_N"/>
</dbReference>
<dbReference type="Pfam" id="PF13439">
    <property type="entry name" value="Glyco_transf_4"/>
    <property type="match status" value="1"/>
</dbReference>
<feature type="domain" description="Glycosyltransferase subfamily 4-like N-terminal" evidence="2">
    <location>
        <begin position="17"/>
        <end position="160"/>
    </location>
</feature>
<dbReference type="RefSeq" id="WP_082193821.1">
    <property type="nucleotide sequence ID" value="NZ_JAGSQN010000003.1"/>
</dbReference>
<evidence type="ECO:0000259" key="2">
    <source>
        <dbReference type="Pfam" id="PF13439"/>
    </source>
</evidence>